<evidence type="ECO:0000256" key="1">
    <source>
        <dbReference type="ARBA" id="ARBA00004123"/>
    </source>
</evidence>
<dbReference type="Pfam" id="PF00929">
    <property type="entry name" value="RNase_T"/>
    <property type="match status" value="1"/>
</dbReference>
<dbReference type="InterPro" id="IPR047021">
    <property type="entry name" value="REXO1/3/4-like"/>
</dbReference>
<dbReference type="PANTHER" id="PTHR12801">
    <property type="entry name" value="RNA EXONUCLEASE REXO1 / RECO3 FAMILY MEMBER-RELATED"/>
    <property type="match status" value="1"/>
</dbReference>
<accession>A0A232EWR7</accession>
<evidence type="ECO:0000256" key="7">
    <source>
        <dbReference type="ARBA" id="ARBA00023242"/>
    </source>
</evidence>
<feature type="region of interest" description="Disordered" evidence="8">
    <location>
        <begin position="56"/>
        <end position="87"/>
    </location>
</feature>
<keyword evidence="6" id="KW-0269">Exonuclease</keyword>
<dbReference type="InterPro" id="IPR012337">
    <property type="entry name" value="RNaseH-like_sf"/>
</dbReference>
<name>A0A232EWR7_9HYME</name>
<dbReference type="GO" id="GO:0005634">
    <property type="term" value="C:nucleus"/>
    <property type="evidence" value="ECO:0007669"/>
    <property type="project" value="UniProtKB-SubCell"/>
</dbReference>
<keyword evidence="7" id="KW-0539">Nucleus</keyword>
<organism evidence="10 11">
    <name type="scientific">Trichomalopsis sarcophagae</name>
    <dbReference type="NCBI Taxonomy" id="543379"/>
    <lineage>
        <taxon>Eukaryota</taxon>
        <taxon>Metazoa</taxon>
        <taxon>Ecdysozoa</taxon>
        <taxon>Arthropoda</taxon>
        <taxon>Hexapoda</taxon>
        <taxon>Insecta</taxon>
        <taxon>Pterygota</taxon>
        <taxon>Neoptera</taxon>
        <taxon>Endopterygota</taxon>
        <taxon>Hymenoptera</taxon>
        <taxon>Apocrita</taxon>
        <taxon>Proctotrupomorpha</taxon>
        <taxon>Chalcidoidea</taxon>
        <taxon>Pteromalidae</taxon>
        <taxon>Pteromalinae</taxon>
        <taxon>Trichomalopsis</taxon>
    </lineage>
</organism>
<evidence type="ECO:0000256" key="2">
    <source>
        <dbReference type="ARBA" id="ARBA00010489"/>
    </source>
</evidence>
<dbReference type="SMART" id="SM00479">
    <property type="entry name" value="EXOIII"/>
    <property type="match status" value="1"/>
</dbReference>
<dbReference type="InterPro" id="IPR013520">
    <property type="entry name" value="Ribonucl_H"/>
</dbReference>
<protein>
    <recommendedName>
        <fullName evidence="3">RNA exonuclease 4</fullName>
    </recommendedName>
</protein>
<dbReference type="InterPro" id="IPR036397">
    <property type="entry name" value="RNaseH_sf"/>
</dbReference>
<feature type="compositionally biased region" description="Basic residues" evidence="8">
    <location>
        <begin position="70"/>
        <end position="80"/>
    </location>
</feature>
<dbReference type="OrthoDB" id="8191639at2759"/>
<sequence length="309" mass="35222">MIAEAVNNKVNKLLSKKLTNSTGGEQKKDVPANKKDANVGLRIPGSNWQMFKTLVTETSNETNSSDTQVKRKKRNRKRTRSSKEPAPKQQIQVQVLLDYIIFSIRTLIRYIVLIFSGSEQQQAAKTDTKENEKKEEFNTGLTKVVAMDCEMVGIGDGTDSMVARVSIVNRHGYCVYDKYVKPTEKVKDYRTAVSGIQPHHLETGQDFKVVQKEVAEILRGRTLVGHALHNDLAVLFLSHPKRFQRDTSRYKVFRKVTKGNTPSLKKLASELLGLDIQSAEHDSIEDARATMQLYQLFRKKWENDIRTKR</sequence>
<dbReference type="AlphaFoldDB" id="A0A232EWR7"/>
<feature type="compositionally biased region" description="Low complexity" evidence="8">
    <location>
        <begin position="56"/>
        <end position="65"/>
    </location>
</feature>
<evidence type="ECO:0000256" key="3">
    <source>
        <dbReference type="ARBA" id="ARBA00016937"/>
    </source>
</evidence>
<keyword evidence="11" id="KW-1185">Reference proteome</keyword>
<gene>
    <name evidence="10" type="ORF">TSAR_011661</name>
</gene>
<comment type="subcellular location">
    <subcellularLocation>
        <location evidence="1">Nucleus</location>
    </subcellularLocation>
</comment>
<dbReference type="EMBL" id="NNAY01001829">
    <property type="protein sequence ID" value="OXU22775.1"/>
    <property type="molecule type" value="Genomic_DNA"/>
</dbReference>
<evidence type="ECO:0000313" key="10">
    <source>
        <dbReference type="EMBL" id="OXU22775.1"/>
    </source>
</evidence>
<evidence type="ECO:0000256" key="4">
    <source>
        <dbReference type="ARBA" id="ARBA00022722"/>
    </source>
</evidence>
<comment type="similarity">
    <text evidence="2">Belongs to the REXO4 family.</text>
</comment>
<reference evidence="10 11" key="1">
    <citation type="journal article" date="2017" name="Curr. Biol.">
        <title>The Evolution of Venom by Co-option of Single-Copy Genes.</title>
        <authorList>
            <person name="Martinson E.O."/>
            <person name="Mrinalini"/>
            <person name="Kelkar Y.D."/>
            <person name="Chang C.H."/>
            <person name="Werren J.H."/>
        </authorList>
    </citation>
    <scope>NUCLEOTIDE SEQUENCE [LARGE SCALE GENOMIC DNA]</scope>
    <source>
        <strain evidence="10 11">Alberta</strain>
        <tissue evidence="10">Whole body</tissue>
    </source>
</reference>
<evidence type="ECO:0000313" key="11">
    <source>
        <dbReference type="Proteomes" id="UP000215335"/>
    </source>
</evidence>
<keyword evidence="5" id="KW-0378">Hydrolase</keyword>
<comment type="caution">
    <text evidence="10">The sequence shown here is derived from an EMBL/GenBank/DDBJ whole genome shotgun (WGS) entry which is preliminary data.</text>
</comment>
<dbReference type="PANTHER" id="PTHR12801:SF158">
    <property type="entry name" value="RNA EXONUCLEASE 4"/>
    <property type="match status" value="1"/>
</dbReference>
<evidence type="ECO:0000256" key="6">
    <source>
        <dbReference type="ARBA" id="ARBA00022839"/>
    </source>
</evidence>
<dbReference type="InterPro" id="IPR037431">
    <property type="entry name" value="REX4_DEDDh_dom"/>
</dbReference>
<evidence type="ECO:0000259" key="9">
    <source>
        <dbReference type="SMART" id="SM00479"/>
    </source>
</evidence>
<dbReference type="STRING" id="543379.A0A232EWR7"/>
<evidence type="ECO:0000256" key="5">
    <source>
        <dbReference type="ARBA" id="ARBA00022801"/>
    </source>
</evidence>
<dbReference type="GO" id="GO:0008408">
    <property type="term" value="F:3'-5' exonuclease activity"/>
    <property type="evidence" value="ECO:0007669"/>
    <property type="project" value="InterPro"/>
</dbReference>
<dbReference type="Gene3D" id="3.30.420.10">
    <property type="entry name" value="Ribonuclease H-like superfamily/Ribonuclease H"/>
    <property type="match status" value="1"/>
</dbReference>
<dbReference type="GO" id="GO:0006364">
    <property type="term" value="P:rRNA processing"/>
    <property type="evidence" value="ECO:0007669"/>
    <property type="project" value="InterPro"/>
</dbReference>
<dbReference type="FunFam" id="3.30.420.10:FF:000007">
    <property type="entry name" value="Interferon-stimulated exonuclease gene 20"/>
    <property type="match status" value="1"/>
</dbReference>
<keyword evidence="4" id="KW-0540">Nuclease</keyword>
<dbReference type="SUPFAM" id="SSF53098">
    <property type="entry name" value="Ribonuclease H-like"/>
    <property type="match status" value="1"/>
</dbReference>
<proteinExistence type="inferred from homology"/>
<evidence type="ECO:0000256" key="8">
    <source>
        <dbReference type="SAM" id="MobiDB-lite"/>
    </source>
</evidence>
<dbReference type="CDD" id="cd06144">
    <property type="entry name" value="REX4_like"/>
    <property type="match status" value="1"/>
</dbReference>
<feature type="compositionally biased region" description="Basic and acidic residues" evidence="8">
    <location>
        <begin position="25"/>
        <end position="37"/>
    </location>
</feature>
<dbReference type="GO" id="GO:0003676">
    <property type="term" value="F:nucleic acid binding"/>
    <property type="evidence" value="ECO:0007669"/>
    <property type="project" value="InterPro"/>
</dbReference>
<dbReference type="Proteomes" id="UP000215335">
    <property type="component" value="Unassembled WGS sequence"/>
</dbReference>
<feature type="domain" description="Exonuclease" evidence="9">
    <location>
        <begin position="143"/>
        <end position="303"/>
    </location>
</feature>
<feature type="region of interest" description="Disordered" evidence="8">
    <location>
        <begin position="17"/>
        <end position="41"/>
    </location>
</feature>